<dbReference type="Proteomes" id="UP000425960">
    <property type="component" value="Chromosome"/>
</dbReference>
<dbReference type="Pfam" id="PF01726">
    <property type="entry name" value="LexA_DNA_bind"/>
    <property type="match status" value="1"/>
</dbReference>
<dbReference type="KEGG" id="dov:DSCO28_01680"/>
<reference evidence="2 3" key="1">
    <citation type="submission" date="2019-11" db="EMBL/GenBank/DDBJ databases">
        <title>Comparative genomics of hydrocarbon-degrading Desulfosarcina strains.</title>
        <authorList>
            <person name="Watanabe M."/>
            <person name="Kojima H."/>
            <person name="Fukui M."/>
        </authorList>
    </citation>
    <scope>NUCLEOTIDE SEQUENCE [LARGE SCALE GENOMIC DNA]</scope>
    <source>
        <strain evidence="2 3">28bB2T</strain>
    </source>
</reference>
<organism evidence="2 3">
    <name type="scientific">Desulfosarcina ovata subsp. sediminis</name>
    <dbReference type="NCBI Taxonomy" id="885957"/>
    <lineage>
        <taxon>Bacteria</taxon>
        <taxon>Pseudomonadati</taxon>
        <taxon>Thermodesulfobacteriota</taxon>
        <taxon>Desulfobacteria</taxon>
        <taxon>Desulfobacterales</taxon>
        <taxon>Desulfosarcinaceae</taxon>
        <taxon>Desulfosarcina</taxon>
    </lineage>
</organism>
<evidence type="ECO:0000259" key="1">
    <source>
        <dbReference type="Pfam" id="PF01726"/>
    </source>
</evidence>
<proteinExistence type="predicted"/>
<evidence type="ECO:0000313" key="3">
    <source>
        <dbReference type="Proteomes" id="UP000425960"/>
    </source>
</evidence>
<evidence type="ECO:0000313" key="2">
    <source>
        <dbReference type="EMBL" id="BBO79602.1"/>
    </source>
</evidence>
<protein>
    <recommendedName>
        <fullName evidence="1">LexA repressor DNA-binding domain-containing protein</fullName>
    </recommendedName>
</protein>
<dbReference type="EMBL" id="AP021876">
    <property type="protein sequence ID" value="BBO79602.1"/>
    <property type="molecule type" value="Genomic_DNA"/>
</dbReference>
<dbReference type="SUPFAM" id="SSF46785">
    <property type="entry name" value="Winged helix' DNA-binding domain"/>
    <property type="match status" value="1"/>
</dbReference>
<feature type="domain" description="LexA repressor DNA-binding" evidence="1">
    <location>
        <begin position="3"/>
        <end position="63"/>
    </location>
</feature>
<accession>A0A5K7ZCA6</accession>
<name>A0A5K7ZCA6_9BACT</name>
<gene>
    <name evidence="2" type="ORF">DSCO28_01680</name>
</gene>
<dbReference type="GO" id="GO:0006508">
    <property type="term" value="P:proteolysis"/>
    <property type="evidence" value="ECO:0007669"/>
    <property type="project" value="InterPro"/>
</dbReference>
<sequence>MTSDLTPRQQSVLEFIITFQQEHRMAPTVREICAHFGLSGPAGIHRILNLLEDKGYLVAEPGKNAPGGLTEMCSVPAFR</sequence>
<dbReference type="InterPro" id="IPR036390">
    <property type="entry name" value="WH_DNA-bd_sf"/>
</dbReference>
<dbReference type="RefSeq" id="WP_155308505.1">
    <property type="nucleotide sequence ID" value="NZ_AP021876.1"/>
</dbReference>
<dbReference type="Gene3D" id="1.10.10.10">
    <property type="entry name" value="Winged helix-like DNA-binding domain superfamily/Winged helix DNA-binding domain"/>
    <property type="match status" value="1"/>
</dbReference>
<dbReference type="InterPro" id="IPR036388">
    <property type="entry name" value="WH-like_DNA-bd_sf"/>
</dbReference>
<dbReference type="InterPro" id="IPR006199">
    <property type="entry name" value="LexA_DNA-bd_dom"/>
</dbReference>
<dbReference type="AlphaFoldDB" id="A0A5K7ZCA6"/>
<dbReference type="GO" id="GO:0004252">
    <property type="term" value="F:serine-type endopeptidase activity"/>
    <property type="evidence" value="ECO:0007669"/>
    <property type="project" value="InterPro"/>
</dbReference>